<evidence type="ECO:0000313" key="3">
    <source>
        <dbReference type="EMBL" id="SMP57779.1"/>
    </source>
</evidence>
<dbReference type="InterPro" id="IPR036928">
    <property type="entry name" value="AS_sf"/>
</dbReference>
<reference evidence="3 4" key="1">
    <citation type="submission" date="2017-05" db="EMBL/GenBank/DDBJ databases">
        <authorList>
            <person name="Varghese N."/>
            <person name="Submissions S."/>
        </authorList>
    </citation>
    <scope>NUCLEOTIDE SEQUENCE [LARGE SCALE GENOMIC DNA]</scope>
    <source>
        <strain evidence="3 4">DSM 26001</strain>
    </source>
</reference>
<name>A0ABY1Q381_9BURK</name>
<accession>A0ABY1Q381</accession>
<dbReference type="Gene3D" id="3.90.1300.10">
    <property type="entry name" value="Amidase signature (AS) domain"/>
    <property type="match status" value="1"/>
</dbReference>
<organism evidence="3 4">
    <name type="scientific">Noviherbaspirillum suwonense</name>
    <dbReference type="NCBI Taxonomy" id="1224511"/>
    <lineage>
        <taxon>Bacteria</taxon>
        <taxon>Pseudomonadati</taxon>
        <taxon>Pseudomonadota</taxon>
        <taxon>Betaproteobacteria</taxon>
        <taxon>Burkholderiales</taxon>
        <taxon>Oxalobacteraceae</taxon>
        <taxon>Noviherbaspirillum</taxon>
    </lineage>
</organism>
<evidence type="ECO:0000259" key="2">
    <source>
        <dbReference type="Pfam" id="PF01425"/>
    </source>
</evidence>
<dbReference type="SUPFAM" id="SSF75304">
    <property type="entry name" value="Amidase signature (AS) enzymes"/>
    <property type="match status" value="1"/>
</dbReference>
<feature type="domain" description="Amidase" evidence="2">
    <location>
        <begin position="27"/>
        <end position="457"/>
    </location>
</feature>
<protein>
    <submittedName>
        <fullName evidence="3">Aspartyl-tRNA(Asn)/glutamyl-tRNA(Gln) amidotransferase subunit A</fullName>
    </submittedName>
</protein>
<dbReference type="Pfam" id="PF01425">
    <property type="entry name" value="Amidase"/>
    <property type="match status" value="1"/>
</dbReference>
<dbReference type="Proteomes" id="UP001158049">
    <property type="component" value="Unassembled WGS sequence"/>
</dbReference>
<proteinExistence type="inferred from homology"/>
<evidence type="ECO:0000313" key="4">
    <source>
        <dbReference type="Proteomes" id="UP001158049"/>
    </source>
</evidence>
<comment type="caution">
    <text evidence="3">The sequence shown here is derived from an EMBL/GenBank/DDBJ whole genome shotgun (WGS) entry which is preliminary data.</text>
</comment>
<dbReference type="InterPro" id="IPR023631">
    <property type="entry name" value="Amidase_dom"/>
</dbReference>
<evidence type="ECO:0000256" key="1">
    <source>
        <dbReference type="ARBA" id="ARBA00009199"/>
    </source>
</evidence>
<gene>
    <name evidence="3" type="ORF">SAMN06295970_105163</name>
</gene>
<keyword evidence="4" id="KW-1185">Reference proteome</keyword>
<sequence length="496" mass="51973">MKQAEPWMLSARALVQAYRSRTLSPSEALQSVLARMDSQNPRINAVVTHDRDAAEAAADASTRRWAEGRALSALDGVPFTVKDNIATAGLRATCGSRLYADHVPERDELPVARLRQAGAVLVGKTNVPELALHGSTDNALFGVTRNPWNTALTPGGSSGGAVAAVAAGIAPLALATDGGGSIRRPCAHAGCVGLKPSTGRVPRSDGFPVFLHDFEVAGPIARNVDDLVLAMHEIAPWSALDSRAAGFGQMPFTVPPHIAPARIALLDALGSAPVDADSAEAAQDAWIALEELGHRRVALAPAQRAMLVQAIAAINDKAWPVLSQSGLAWLMATRFEGREGELSGALAELLAQGRGRTGADMMDALDAVRRLRDMLALLMQDFDCLLLPSAASQPWPARQTHPALIDGQAAGPRGHAIFTSFVNAAGLPALALPAGLGATGMPLGIQLVGRHGADGWLCALGRQFERARPFAPLWERTAMHESGASGTGMQSARENT</sequence>
<comment type="similarity">
    <text evidence="1">Belongs to the amidase family.</text>
</comment>
<dbReference type="PANTHER" id="PTHR11895">
    <property type="entry name" value="TRANSAMIDASE"/>
    <property type="match status" value="1"/>
</dbReference>
<dbReference type="EMBL" id="FXUL01000005">
    <property type="protein sequence ID" value="SMP57779.1"/>
    <property type="molecule type" value="Genomic_DNA"/>
</dbReference>
<dbReference type="RefSeq" id="WP_283442026.1">
    <property type="nucleotide sequence ID" value="NZ_FXUL01000005.1"/>
</dbReference>
<dbReference type="PANTHER" id="PTHR11895:SF7">
    <property type="entry name" value="GLUTAMYL-TRNA(GLN) AMIDOTRANSFERASE SUBUNIT A, MITOCHONDRIAL"/>
    <property type="match status" value="1"/>
</dbReference>
<dbReference type="InterPro" id="IPR000120">
    <property type="entry name" value="Amidase"/>
</dbReference>